<evidence type="ECO:0000256" key="1">
    <source>
        <dbReference type="SAM" id="MobiDB-lite"/>
    </source>
</evidence>
<feature type="compositionally biased region" description="Low complexity" evidence="1">
    <location>
        <begin position="136"/>
        <end position="150"/>
    </location>
</feature>
<dbReference type="PROSITE" id="PS50076">
    <property type="entry name" value="DNAJ_2"/>
    <property type="match status" value="1"/>
</dbReference>
<dbReference type="Proteomes" id="UP000708148">
    <property type="component" value="Unassembled WGS sequence"/>
</dbReference>
<accession>A0A8S1JBG6</accession>
<dbReference type="InterPro" id="IPR000504">
    <property type="entry name" value="RRM_dom"/>
</dbReference>
<dbReference type="Pfam" id="PF00226">
    <property type="entry name" value="DnaJ"/>
    <property type="match status" value="1"/>
</dbReference>
<reference evidence="3" key="1">
    <citation type="submission" date="2020-12" db="EMBL/GenBank/DDBJ databases">
        <authorList>
            <person name="Iha C."/>
        </authorList>
    </citation>
    <scope>NUCLEOTIDE SEQUENCE</scope>
</reference>
<dbReference type="GO" id="GO:0003723">
    <property type="term" value="F:RNA binding"/>
    <property type="evidence" value="ECO:0007669"/>
    <property type="project" value="InterPro"/>
</dbReference>
<feature type="compositionally biased region" description="Basic and acidic residues" evidence="1">
    <location>
        <begin position="92"/>
        <end position="113"/>
    </location>
</feature>
<dbReference type="EMBL" id="CAJHUC010002812">
    <property type="protein sequence ID" value="CAD7704409.1"/>
    <property type="molecule type" value="Genomic_DNA"/>
</dbReference>
<dbReference type="SMART" id="SM00271">
    <property type="entry name" value="DnaJ"/>
    <property type="match status" value="1"/>
</dbReference>
<feature type="region of interest" description="Disordered" evidence="1">
    <location>
        <begin position="78"/>
        <end position="113"/>
    </location>
</feature>
<protein>
    <recommendedName>
        <fullName evidence="2">J domain-containing protein</fullName>
    </recommendedName>
</protein>
<dbReference type="Gene3D" id="3.30.70.330">
    <property type="match status" value="1"/>
</dbReference>
<dbReference type="InterPro" id="IPR036869">
    <property type="entry name" value="J_dom_sf"/>
</dbReference>
<dbReference type="InterPro" id="IPR035979">
    <property type="entry name" value="RBD_domain_sf"/>
</dbReference>
<evidence type="ECO:0000313" key="3">
    <source>
        <dbReference type="EMBL" id="CAD7704409.1"/>
    </source>
</evidence>
<feature type="region of interest" description="Disordered" evidence="1">
    <location>
        <begin position="130"/>
        <end position="175"/>
    </location>
</feature>
<dbReference type="AlphaFoldDB" id="A0A8S1JBG6"/>
<dbReference type="SUPFAM" id="SSF54928">
    <property type="entry name" value="RNA-binding domain, RBD"/>
    <property type="match status" value="1"/>
</dbReference>
<feature type="domain" description="J" evidence="2">
    <location>
        <begin position="7"/>
        <end position="72"/>
    </location>
</feature>
<dbReference type="Pfam" id="PF00076">
    <property type="entry name" value="RRM_1"/>
    <property type="match status" value="1"/>
</dbReference>
<keyword evidence="4" id="KW-1185">Reference proteome</keyword>
<dbReference type="Gene3D" id="1.10.287.110">
    <property type="entry name" value="DnaJ domain"/>
    <property type="match status" value="1"/>
</dbReference>
<proteinExistence type="predicted"/>
<dbReference type="OrthoDB" id="442087at2759"/>
<evidence type="ECO:0000313" key="4">
    <source>
        <dbReference type="Proteomes" id="UP000708148"/>
    </source>
</evidence>
<evidence type="ECO:0000259" key="2">
    <source>
        <dbReference type="PROSITE" id="PS50076"/>
    </source>
</evidence>
<dbReference type="SUPFAM" id="SSF46565">
    <property type="entry name" value="Chaperone J-domain"/>
    <property type="match status" value="1"/>
</dbReference>
<dbReference type="InterPro" id="IPR012677">
    <property type="entry name" value="Nucleotide-bd_a/b_plait_sf"/>
</dbReference>
<name>A0A8S1JBG6_9CHLO</name>
<dbReference type="PANTHER" id="PTHR45098:SF1">
    <property type="entry name" value="DNAJ DOMAIN CONTAINING PROTEIN, EXPRESSED"/>
    <property type="match status" value="1"/>
</dbReference>
<sequence length="272" mass="31484">MWCEDKNPYEILGLPRGPDTPEQEIRKAYRTLALRQHPDKNPEADPAAFLLLNKAYELLSDKDARLAFDDLLRAKAQREERLSHHSEKRRRMMEELEVKERQAAEERTEEERARERLKVELQRLRKKMEDEQIAKQQQRQQQQVQQQQQQDTKEWRSTGEPAGGRGRRGCHSHVPELSQIVKVTWNRGKQDETEQTLRELFSAFGPVTAVVMREALATKSKKKRKQTNSALVVLANSELAAKAADALKEGTDLESVILMQKVGTRHPHDVLL</sequence>
<dbReference type="CDD" id="cd06257">
    <property type="entry name" value="DnaJ"/>
    <property type="match status" value="1"/>
</dbReference>
<dbReference type="InterPro" id="IPR001623">
    <property type="entry name" value="DnaJ_domain"/>
</dbReference>
<organism evidence="3 4">
    <name type="scientific">Ostreobium quekettii</name>
    <dbReference type="NCBI Taxonomy" id="121088"/>
    <lineage>
        <taxon>Eukaryota</taxon>
        <taxon>Viridiplantae</taxon>
        <taxon>Chlorophyta</taxon>
        <taxon>core chlorophytes</taxon>
        <taxon>Ulvophyceae</taxon>
        <taxon>TCBD clade</taxon>
        <taxon>Bryopsidales</taxon>
        <taxon>Ostreobineae</taxon>
        <taxon>Ostreobiaceae</taxon>
        <taxon>Ostreobium</taxon>
    </lineage>
</organism>
<gene>
    <name evidence="3" type="ORF">OSTQU699_LOCUS9764</name>
</gene>
<dbReference type="PANTHER" id="PTHR45098">
    <property type="entry name" value="DNAJ DOMAIN CONTAINING PROTEIN, EXPRESSED"/>
    <property type="match status" value="1"/>
</dbReference>
<comment type="caution">
    <text evidence="3">The sequence shown here is derived from an EMBL/GenBank/DDBJ whole genome shotgun (WGS) entry which is preliminary data.</text>
</comment>